<accession>A0A0C2TIN5</accession>
<dbReference type="EMBL" id="KN818234">
    <property type="protein sequence ID" value="KIL66834.1"/>
    <property type="molecule type" value="Genomic_DNA"/>
</dbReference>
<sequence length="101" mass="11776">MVFIALYISFGKLYGNCLMAMLNMRYSLRQKRPMTREWGTKDWRPRPQVIVSIYSFLNVPLSNCIYISREVAFQYLSMSTWTFRGAPTDGTMEIIMLGTSL</sequence>
<keyword evidence="3" id="KW-1185">Reference proteome</keyword>
<keyword evidence="1" id="KW-0812">Transmembrane</keyword>
<dbReference type="HOGENOM" id="CLU_2290955_0_0_1"/>
<dbReference type="Proteomes" id="UP000054549">
    <property type="component" value="Unassembled WGS sequence"/>
</dbReference>
<evidence type="ECO:0000313" key="2">
    <source>
        <dbReference type="EMBL" id="KIL66834.1"/>
    </source>
</evidence>
<reference evidence="2 3" key="1">
    <citation type="submission" date="2014-04" db="EMBL/GenBank/DDBJ databases">
        <title>Evolutionary Origins and Diversification of the Mycorrhizal Mutualists.</title>
        <authorList>
            <consortium name="DOE Joint Genome Institute"/>
            <consortium name="Mycorrhizal Genomics Consortium"/>
            <person name="Kohler A."/>
            <person name="Kuo A."/>
            <person name="Nagy L.G."/>
            <person name="Floudas D."/>
            <person name="Copeland A."/>
            <person name="Barry K.W."/>
            <person name="Cichocki N."/>
            <person name="Veneault-Fourrey C."/>
            <person name="LaButti K."/>
            <person name="Lindquist E.A."/>
            <person name="Lipzen A."/>
            <person name="Lundell T."/>
            <person name="Morin E."/>
            <person name="Murat C."/>
            <person name="Riley R."/>
            <person name="Ohm R."/>
            <person name="Sun H."/>
            <person name="Tunlid A."/>
            <person name="Henrissat B."/>
            <person name="Grigoriev I.V."/>
            <person name="Hibbett D.S."/>
            <person name="Martin F."/>
        </authorList>
    </citation>
    <scope>NUCLEOTIDE SEQUENCE [LARGE SCALE GENOMIC DNA]</scope>
    <source>
        <strain evidence="2 3">Koide BX008</strain>
    </source>
</reference>
<evidence type="ECO:0000256" key="1">
    <source>
        <dbReference type="SAM" id="Phobius"/>
    </source>
</evidence>
<name>A0A0C2TIN5_AMAMK</name>
<gene>
    <name evidence="2" type="ORF">M378DRAFT_351689</name>
</gene>
<feature type="transmembrane region" description="Helical" evidence="1">
    <location>
        <begin position="6"/>
        <end position="28"/>
    </location>
</feature>
<keyword evidence="1" id="KW-0472">Membrane</keyword>
<dbReference type="AlphaFoldDB" id="A0A0C2TIN5"/>
<keyword evidence="1" id="KW-1133">Transmembrane helix</keyword>
<evidence type="ECO:0000313" key="3">
    <source>
        <dbReference type="Proteomes" id="UP000054549"/>
    </source>
</evidence>
<organism evidence="2 3">
    <name type="scientific">Amanita muscaria (strain Koide BX008)</name>
    <dbReference type="NCBI Taxonomy" id="946122"/>
    <lineage>
        <taxon>Eukaryota</taxon>
        <taxon>Fungi</taxon>
        <taxon>Dikarya</taxon>
        <taxon>Basidiomycota</taxon>
        <taxon>Agaricomycotina</taxon>
        <taxon>Agaricomycetes</taxon>
        <taxon>Agaricomycetidae</taxon>
        <taxon>Agaricales</taxon>
        <taxon>Pluteineae</taxon>
        <taxon>Amanitaceae</taxon>
        <taxon>Amanita</taxon>
    </lineage>
</organism>
<dbReference type="InParanoid" id="A0A0C2TIN5"/>
<protein>
    <submittedName>
        <fullName evidence="2">Uncharacterized protein</fullName>
    </submittedName>
</protein>
<proteinExistence type="predicted"/>